<dbReference type="InterPro" id="IPR011701">
    <property type="entry name" value="MFS"/>
</dbReference>
<comment type="similarity">
    <text evidence="2">Belongs to the major facilitator superfamily. Vesicular transporter family.</text>
</comment>
<evidence type="ECO:0000256" key="9">
    <source>
        <dbReference type="SAM" id="Phobius"/>
    </source>
</evidence>
<comment type="subcellular location">
    <subcellularLocation>
        <location evidence="1">Membrane</location>
        <topology evidence="1">Multi-pass membrane protein</topology>
    </subcellularLocation>
</comment>
<keyword evidence="11" id="KW-1185">Reference proteome</keyword>
<dbReference type="PANTHER" id="PTHR23506:SF26">
    <property type="entry name" value="MFS-TYPE TRANSPORTER SLC18B1"/>
    <property type="match status" value="1"/>
</dbReference>
<feature type="transmembrane region" description="Helical" evidence="9">
    <location>
        <begin position="202"/>
        <end position="231"/>
    </location>
</feature>
<protein>
    <submittedName>
        <fullName evidence="12">MFS-type transporter SLC18B1-like</fullName>
    </submittedName>
</protein>
<evidence type="ECO:0000256" key="8">
    <source>
        <dbReference type="SAM" id="MobiDB-lite"/>
    </source>
</evidence>
<dbReference type="GeneID" id="106809485"/>
<sequence>MVTRDSTETSPLLSTSTERKARLNESDQDNCFKSDGSAVPGDPAFDGKSSSYKYTSRQKRVLVQMGLANFCHTVCFSLIAPFFPGEAEKKGATESQIGFIFSVFELVMFICSPIYGRYVSGSHYSHCICESEGFLNLAPNGSVFVSLCFAVRIAESIAATAFVTASFSIIANEFPGRVATVFGLLETFTGLGLMVGPPIGGLLYGAGGFLLPFLCLGCILLTCAAVSIFLLPHQNDEIDQKNTSKKTFRELLAVPSVVLSGITLGTAALTISFIEPLLANDLLYKSKNEPAHQLPTSGLSFLKMLALPTVFISGVTISAAAMTITSVEPFLQSHLSQFGFGPELVGLIFLCMSGVYTFSAPFWGYLSDKYAHAKWFMSAGCVACFIGTIFIGPSPIFNLPSSVWITVMSLCFMGVGVGLQLVPPFKDCLVQALDHGFPDNFETYGLVSGLFGSCFSFGAFFGPSVGGILVQTIGFGWTGTCVSVVHLVLLIVLLLFILVQWRKDRKKACAEEKLTDDERAIVVDSLSASGRMRSKSIIEARSGAIVYRRFNSCSNSVTVE</sequence>
<dbReference type="Proteomes" id="UP000695022">
    <property type="component" value="Unplaced"/>
</dbReference>
<gene>
    <name evidence="12" type="primary">LOC106809485</name>
</gene>
<feature type="transmembrane region" description="Helical" evidence="9">
    <location>
        <begin position="375"/>
        <end position="397"/>
    </location>
</feature>
<dbReference type="SUPFAM" id="SSF103473">
    <property type="entry name" value="MFS general substrate transporter"/>
    <property type="match status" value="1"/>
</dbReference>
<evidence type="ECO:0000313" key="12">
    <source>
        <dbReference type="RefSeq" id="XP_014668059.1"/>
    </source>
</evidence>
<feature type="region of interest" description="Disordered" evidence="8">
    <location>
        <begin position="1"/>
        <end position="44"/>
    </location>
</feature>
<proteinExistence type="inferred from homology"/>
<feature type="domain" description="Major facilitator superfamily (MFS) profile" evidence="10">
    <location>
        <begin position="302"/>
        <end position="560"/>
    </location>
</feature>
<reference evidence="12" key="1">
    <citation type="submission" date="2025-08" db="UniProtKB">
        <authorList>
            <consortium name="RefSeq"/>
        </authorList>
    </citation>
    <scope>IDENTIFICATION</scope>
</reference>
<feature type="transmembrane region" description="Helical" evidence="9">
    <location>
        <begin position="95"/>
        <end position="115"/>
    </location>
</feature>
<keyword evidence="3" id="KW-0813">Transport</keyword>
<evidence type="ECO:0000256" key="6">
    <source>
        <dbReference type="ARBA" id="ARBA00022989"/>
    </source>
</evidence>
<evidence type="ECO:0000256" key="2">
    <source>
        <dbReference type="ARBA" id="ARBA00006829"/>
    </source>
</evidence>
<feature type="transmembrane region" description="Helical" evidence="9">
    <location>
        <begin position="61"/>
        <end position="83"/>
    </location>
</feature>
<dbReference type="RefSeq" id="XP_014668059.1">
    <property type="nucleotide sequence ID" value="XM_014812573.1"/>
</dbReference>
<feature type="transmembrane region" description="Helical" evidence="9">
    <location>
        <begin position="176"/>
        <end position="195"/>
    </location>
</feature>
<dbReference type="Pfam" id="PF07690">
    <property type="entry name" value="MFS_1"/>
    <property type="match status" value="2"/>
</dbReference>
<dbReference type="PRINTS" id="PR01035">
    <property type="entry name" value="TCRTETA"/>
</dbReference>
<keyword evidence="5" id="KW-0532">Neurotransmitter transport</keyword>
<dbReference type="PANTHER" id="PTHR23506">
    <property type="entry name" value="GH10249P"/>
    <property type="match status" value="1"/>
</dbReference>
<feature type="transmembrane region" description="Helical" evidence="9">
    <location>
        <begin position="443"/>
        <end position="462"/>
    </location>
</feature>
<feature type="transmembrane region" description="Helical" evidence="9">
    <location>
        <begin position="251"/>
        <end position="279"/>
    </location>
</feature>
<keyword evidence="7 9" id="KW-0472">Membrane</keyword>
<keyword evidence="4 9" id="KW-0812">Transmembrane</keyword>
<name>A0ABM1E788_PRICU</name>
<dbReference type="PROSITE" id="PS50850">
    <property type="entry name" value="MFS"/>
    <property type="match status" value="1"/>
</dbReference>
<dbReference type="InterPro" id="IPR001958">
    <property type="entry name" value="Tet-R_TetA/multi-R_MdtG-like"/>
</dbReference>
<dbReference type="Gene3D" id="1.20.1250.20">
    <property type="entry name" value="MFS general substrate transporter like domains"/>
    <property type="match status" value="2"/>
</dbReference>
<feature type="transmembrane region" description="Helical" evidence="9">
    <location>
        <begin position="344"/>
        <end position="363"/>
    </location>
</feature>
<evidence type="ECO:0000256" key="3">
    <source>
        <dbReference type="ARBA" id="ARBA00022448"/>
    </source>
</evidence>
<evidence type="ECO:0000256" key="5">
    <source>
        <dbReference type="ARBA" id="ARBA00022775"/>
    </source>
</evidence>
<feature type="transmembrane region" description="Helical" evidence="9">
    <location>
        <begin position="474"/>
        <end position="498"/>
    </location>
</feature>
<dbReference type="InterPro" id="IPR036259">
    <property type="entry name" value="MFS_trans_sf"/>
</dbReference>
<dbReference type="InterPro" id="IPR020846">
    <property type="entry name" value="MFS_dom"/>
</dbReference>
<feature type="transmembrane region" description="Helical" evidence="9">
    <location>
        <begin position="403"/>
        <end position="422"/>
    </location>
</feature>
<evidence type="ECO:0000256" key="7">
    <source>
        <dbReference type="ARBA" id="ARBA00023136"/>
    </source>
</evidence>
<evidence type="ECO:0000256" key="1">
    <source>
        <dbReference type="ARBA" id="ARBA00004141"/>
    </source>
</evidence>
<keyword evidence="6 9" id="KW-1133">Transmembrane helix</keyword>
<organism evidence="11 12">
    <name type="scientific">Priapulus caudatus</name>
    <name type="common">Priapulid worm</name>
    <dbReference type="NCBI Taxonomy" id="37621"/>
    <lineage>
        <taxon>Eukaryota</taxon>
        <taxon>Metazoa</taxon>
        <taxon>Ecdysozoa</taxon>
        <taxon>Scalidophora</taxon>
        <taxon>Priapulida</taxon>
        <taxon>Priapulimorpha</taxon>
        <taxon>Priapulimorphida</taxon>
        <taxon>Priapulidae</taxon>
        <taxon>Priapulus</taxon>
    </lineage>
</organism>
<evidence type="ECO:0000259" key="10">
    <source>
        <dbReference type="PROSITE" id="PS50850"/>
    </source>
</evidence>
<dbReference type="InterPro" id="IPR050930">
    <property type="entry name" value="MFS_Vesicular_Transporter"/>
</dbReference>
<accession>A0ABM1E788</accession>
<evidence type="ECO:0000313" key="11">
    <source>
        <dbReference type="Proteomes" id="UP000695022"/>
    </source>
</evidence>
<evidence type="ECO:0000256" key="4">
    <source>
        <dbReference type="ARBA" id="ARBA00022692"/>
    </source>
</evidence>